<feature type="transmembrane region" description="Helical" evidence="1">
    <location>
        <begin position="21"/>
        <end position="40"/>
    </location>
</feature>
<dbReference type="EMBL" id="CP095045">
    <property type="protein sequence ID" value="UOQ56605.1"/>
    <property type="molecule type" value="Genomic_DNA"/>
</dbReference>
<evidence type="ECO:0000259" key="2">
    <source>
        <dbReference type="Pfam" id="PF07786"/>
    </source>
</evidence>
<feature type="transmembrane region" description="Helical" evidence="1">
    <location>
        <begin position="318"/>
        <end position="336"/>
    </location>
</feature>
<feature type="transmembrane region" description="Helical" evidence="1">
    <location>
        <begin position="367"/>
        <end position="388"/>
    </location>
</feature>
<protein>
    <submittedName>
        <fullName evidence="3">Heparan-alpha-glucosaminide N-acetyltransferase domain-containing protein</fullName>
    </submittedName>
</protein>
<feature type="domain" description="Heparan-alpha-glucosaminide N-acetyltransferase catalytic" evidence="2">
    <location>
        <begin position="12"/>
        <end position="221"/>
    </location>
</feature>
<dbReference type="RefSeq" id="WP_244726981.1">
    <property type="nucleotide sequence ID" value="NZ_CP095045.1"/>
</dbReference>
<sequence>MTLPAPPAGRARFIGVDLARFLAIAGMMAAHLVTIVEWDPAITPSAQAAADVANALTEGIAAPLFAVLGGVSSVFATGGLLRDRRPGSAIAAVAVRGVLLLLLGLLLGQIENPVVVVLAYYGTAMILVAPLIAARGWVIGVVIAALTAAGGAVNAAVRLGLRVADYEGRAVSFDTFSTDAGEAVRALLITGIYPAITWAAYLLIGVLVGRLLVAAGRRRRLARDASLLAVGGAVLAALAHAASAAVLAAMPARLLGDPVGALGVLGSLGSLGADPSSDGRLSAEAAERLMESAHGAPPSAELWAQLLAIPHSGSPMDILRTAGIACAIIGLLVLLCDRDAPRSGPRAPCAPGGAGARLLEPVRAAGAAPLTIYTLHVLVTGWLLGPLMTDPTAFADGFPWWVAGTGAFALHLAGALAIGALLAALGKRGPLEALLSGTVRLVVRP</sequence>
<accession>A0ABY4FIT8</accession>
<dbReference type="InterPro" id="IPR012429">
    <property type="entry name" value="HGSNAT_cat"/>
</dbReference>
<keyword evidence="1" id="KW-0472">Membrane</keyword>
<dbReference type="Proteomes" id="UP000831786">
    <property type="component" value="Chromosome"/>
</dbReference>
<gene>
    <name evidence="3" type="ORF">MUN78_13110</name>
</gene>
<evidence type="ECO:0000256" key="1">
    <source>
        <dbReference type="SAM" id="Phobius"/>
    </source>
</evidence>
<dbReference type="Pfam" id="PF07786">
    <property type="entry name" value="HGSNAT_cat"/>
    <property type="match status" value="1"/>
</dbReference>
<keyword evidence="4" id="KW-1185">Reference proteome</keyword>
<evidence type="ECO:0000313" key="3">
    <source>
        <dbReference type="EMBL" id="UOQ56605.1"/>
    </source>
</evidence>
<feature type="transmembrane region" description="Helical" evidence="1">
    <location>
        <begin position="225"/>
        <end position="250"/>
    </location>
</feature>
<feature type="transmembrane region" description="Helical" evidence="1">
    <location>
        <begin position="114"/>
        <end position="132"/>
    </location>
</feature>
<feature type="transmembrane region" description="Helical" evidence="1">
    <location>
        <begin position="60"/>
        <end position="81"/>
    </location>
</feature>
<keyword evidence="1" id="KW-0812">Transmembrane</keyword>
<proteinExistence type="predicted"/>
<evidence type="ECO:0000313" key="4">
    <source>
        <dbReference type="Proteomes" id="UP000831786"/>
    </source>
</evidence>
<keyword evidence="1" id="KW-1133">Transmembrane helix</keyword>
<organism evidence="3 4">
    <name type="scientific">Leucobacter allii</name>
    <dbReference type="NCBI Taxonomy" id="2932247"/>
    <lineage>
        <taxon>Bacteria</taxon>
        <taxon>Bacillati</taxon>
        <taxon>Actinomycetota</taxon>
        <taxon>Actinomycetes</taxon>
        <taxon>Micrococcales</taxon>
        <taxon>Microbacteriaceae</taxon>
        <taxon>Leucobacter</taxon>
    </lineage>
</organism>
<feature type="transmembrane region" description="Helical" evidence="1">
    <location>
        <begin position="88"/>
        <end position="108"/>
    </location>
</feature>
<reference evidence="3 4" key="1">
    <citation type="submission" date="2022-04" db="EMBL/GenBank/DDBJ databases">
        <title>Leucobacter sp. isolated from rhizosphere of garlic.</title>
        <authorList>
            <person name="Won M."/>
            <person name="Lee C.-M."/>
            <person name="Woen H.-Y."/>
            <person name="Kwon S.-W."/>
        </authorList>
    </citation>
    <scope>NUCLEOTIDE SEQUENCE [LARGE SCALE GENOMIC DNA]</scope>
    <source>
        <strain evidence="3 4">H21R-40</strain>
    </source>
</reference>
<feature type="transmembrane region" description="Helical" evidence="1">
    <location>
        <begin position="137"/>
        <end position="157"/>
    </location>
</feature>
<feature type="transmembrane region" description="Helical" evidence="1">
    <location>
        <begin position="192"/>
        <end position="213"/>
    </location>
</feature>
<feature type="transmembrane region" description="Helical" evidence="1">
    <location>
        <begin position="400"/>
        <end position="425"/>
    </location>
</feature>
<name>A0ABY4FIT8_9MICO</name>